<dbReference type="InterPro" id="IPR009003">
    <property type="entry name" value="Peptidase_S1_PA"/>
</dbReference>
<feature type="repeat" description="WD" evidence="3">
    <location>
        <begin position="1068"/>
        <end position="1085"/>
    </location>
</feature>
<dbReference type="PANTHER" id="PTHR19848:SF8">
    <property type="entry name" value="F-BOX AND WD REPEAT DOMAIN CONTAINING 7"/>
    <property type="match status" value="1"/>
</dbReference>
<protein>
    <submittedName>
        <fullName evidence="6">AAA family ATPase</fullName>
    </submittedName>
</protein>
<proteinExistence type="predicted"/>
<keyword evidence="2" id="KW-0677">Repeat</keyword>
<sequence length="1399" mass="148324">MNAPARPTAATWTLGVHDQPTGFAPIGTALAIGPRLALTCAHVVLDNSGKQTSPLFVSFPNVPAAWKRRWEVRQVELDVDDWQVADVALLHLAEDAPPGAQPPRLRLLEPGALVGRRWWAFGFPGGNRHGNEADGTVGAPLANGWVRLDTGSRFPVERGFSGGGLWLPDYQAVAGIVGRALVSAQQEGDAQALTLAQADVFLPDAKLRVLSGWSPPDAGHAAMAAWGWRLDTDPEAGQHWRPRGRGVMTDHDPGFRFTGRRAALRQIVAWLDRDATDRRVLVVTGSPGVGKSAVLGRVVTTADPALRAQLPSGDTAVRASVGSVGCAVHVKGKTALDVAAEIARAVGVALPERIEDLLSAVQERLAAEPGHRLNIVIDAIDEASSPADARLVLARVVLPLVQACGDAGVQVVCGSRRGDAAGELLSALAGAAVEIDLDDPAYFDLVDLETYTLASLRLLGAERPGNPYMDATTATPVARRIALLAEPNFLIAGLEARRRGLYDDVAAHPSTLTLTATVDATLHAYLERLPAVDGVAARELLTALAYAEAPGWSSELWHTATVALGCGVGAVQLDRFARTAAAAFLIETSGNRDASVFRLFHQALNDALLRGRGPGGMQLDELQITTAFRRLGASTDWADVDTYLLRSLAGHADRAGRIDDLLADDDYLLHADLLRLLRPANRATTEHGRQRARLLHLTLPAVSAGPAERAAMFSITQVLEQLPAMIPRTAAPYRGRWAVARRRTEVRELHGHSGPVYAVCAVPVDNHALLATAGKDGTARLWDPATGTELRRLAPYPGTLQAMCSVPVNGRTYLATASKDGTVRLWDPDTGTVVRQLTPNPAASQAMCAIQVDGHDLLATAGVGKIVQLFDPATGMELRRSDGPSWRVRAMCALLVNGRIQLAIAGDNAVEFWNPAADTRLRRSASPDGAWSLFLQDLSTVWLDPFAPRPTLQAMCVMPVDGRHLVATVLSTGTVELWDPATGKKLPRPVDPVPPSHPRDPFQRPPAVKARKAACAVPVDGKTLLAITGTAGRVQLWDPAAGVQGRQIARHIGSVDAVCTVAVDGQTLLATAGSDRAVRLWDLDSAAGRGQPAHRSGSMEAVCTVPFDGRAALATAGPAVRLWDLATGAELRRLAHRTGRVHAVCTVPVNGEALLVTAGSDRTVRLWNPSTGTELHQLTRHTRPVRTMCTLTVGGQSLLATATDAGIVRLWHPATGELQHEIAGSPGHLEAMCAMPAGDSTFVVTAGEIGTVHIWDVAGSPRVRHLTGNTGLVYAMCPVPANGRTLLAISSENVFAGPGSRTAVRLWDPVTGAELRRFSGHAGTVKAMCALRIEGRTVLATAGDDRTVRIWDVESGRILAVIPVYHAATDCTSTATGLAVLLDAGLLVIDLGALPSTKR</sequence>
<dbReference type="Gene3D" id="3.40.50.300">
    <property type="entry name" value="P-loop containing nucleotide triphosphate hydrolases"/>
    <property type="match status" value="1"/>
</dbReference>
<feature type="repeat" description="WD" evidence="3">
    <location>
        <begin position="1318"/>
        <end position="1361"/>
    </location>
</feature>
<dbReference type="SUPFAM" id="SSF50998">
    <property type="entry name" value="Quinoprotein alcohol dehydrogenase-like"/>
    <property type="match status" value="2"/>
</dbReference>
<feature type="repeat" description="WD" evidence="3">
    <location>
        <begin position="1154"/>
        <end position="1177"/>
    </location>
</feature>
<feature type="domain" description="Orc1-like AAA ATPase" evidence="5">
    <location>
        <begin position="256"/>
        <end position="385"/>
    </location>
</feature>
<dbReference type="EMBL" id="JBHSIU010000121">
    <property type="protein sequence ID" value="MFC5007274.1"/>
    <property type="molecule type" value="Genomic_DNA"/>
</dbReference>
<dbReference type="RefSeq" id="WP_380127920.1">
    <property type="nucleotide sequence ID" value="NZ_JBHSIU010000121.1"/>
</dbReference>
<dbReference type="InterPro" id="IPR041664">
    <property type="entry name" value="AAA_16"/>
</dbReference>
<comment type="caution">
    <text evidence="6">The sequence shown here is derived from an EMBL/GenBank/DDBJ whole genome shotgun (WGS) entry which is preliminary data.</text>
</comment>
<organism evidence="6 7">
    <name type="scientific">Dactylosporangium cerinum</name>
    <dbReference type="NCBI Taxonomy" id="1434730"/>
    <lineage>
        <taxon>Bacteria</taxon>
        <taxon>Bacillati</taxon>
        <taxon>Actinomycetota</taxon>
        <taxon>Actinomycetes</taxon>
        <taxon>Micromonosporales</taxon>
        <taxon>Micromonosporaceae</taxon>
        <taxon>Dactylosporangium</taxon>
    </lineage>
</organism>
<evidence type="ECO:0000313" key="7">
    <source>
        <dbReference type="Proteomes" id="UP001595912"/>
    </source>
</evidence>
<dbReference type="Pfam" id="PF00400">
    <property type="entry name" value="WD40"/>
    <property type="match status" value="5"/>
</dbReference>
<dbReference type="InterPro" id="IPR020472">
    <property type="entry name" value="WD40_PAC1"/>
</dbReference>
<dbReference type="SMART" id="SM00320">
    <property type="entry name" value="WD40"/>
    <property type="match status" value="10"/>
</dbReference>
<evidence type="ECO:0000256" key="1">
    <source>
        <dbReference type="ARBA" id="ARBA00022574"/>
    </source>
</evidence>
<evidence type="ECO:0000256" key="4">
    <source>
        <dbReference type="SAM" id="MobiDB-lite"/>
    </source>
</evidence>
<keyword evidence="1 3" id="KW-0853">WD repeat</keyword>
<gene>
    <name evidence="6" type="ORF">ACFPIJ_56885</name>
</gene>
<dbReference type="InterPro" id="IPR001680">
    <property type="entry name" value="WD40_rpt"/>
</dbReference>
<dbReference type="InterPro" id="IPR011047">
    <property type="entry name" value="Quinoprotein_ADH-like_sf"/>
</dbReference>
<dbReference type="Pfam" id="PF13365">
    <property type="entry name" value="Trypsin_2"/>
    <property type="match status" value="1"/>
</dbReference>
<name>A0ABV9WGP5_9ACTN</name>
<dbReference type="SUPFAM" id="SSF50494">
    <property type="entry name" value="Trypsin-like serine proteases"/>
    <property type="match status" value="1"/>
</dbReference>
<dbReference type="PROSITE" id="PS00678">
    <property type="entry name" value="WD_REPEATS_1"/>
    <property type="match status" value="2"/>
</dbReference>
<dbReference type="PROSITE" id="PS50082">
    <property type="entry name" value="WD_REPEATS_2"/>
    <property type="match status" value="5"/>
</dbReference>
<evidence type="ECO:0000256" key="3">
    <source>
        <dbReference type="PROSITE-ProRule" id="PRU00221"/>
    </source>
</evidence>
<dbReference type="Proteomes" id="UP001595912">
    <property type="component" value="Unassembled WGS sequence"/>
</dbReference>
<reference evidence="7" key="1">
    <citation type="journal article" date="2019" name="Int. J. Syst. Evol. Microbiol.">
        <title>The Global Catalogue of Microorganisms (GCM) 10K type strain sequencing project: providing services to taxonomists for standard genome sequencing and annotation.</title>
        <authorList>
            <consortium name="The Broad Institute Genomics Platform"/>
            <consortium name="The Broad Institute Genome Sequencing Center for Infectious Disease"/>
            <person name="Wu L."/>
            <person name="Ma J."/>
        </authorList>
    </citation>
    <scope>NUCLEOTIDE SEQUENCE [LARGE SCALE GENOMIC DNA]</scope>
    <source>
        <strain evidence="7">CGMCC 4.7152</strain>
    </source>
</reference>
<feature type="repeat" description="WD" evidence="3">
    <location>
        <begin position="813"/>
        <end position="836"/>
    </location>
</feature>
<dbReference type="SUPFAM" id="SSF52540">
    <property type="entry name" value="P-loop containing nucleoside triphosphate hydrolases"/>
    <property type="match status" value="1"/>
</dbReference>
<dbReference type="InterPro" id="IPR027417">
    <property type="entry name" value="P-loop_NTPase"/>
</dbReference>
<dbReference type="Gene3D" id="2.130.10.10">
    <property type="entry name" value="YVTN repeat-like/Quinoprotein amine dehydrogenase"/>
    <property type="match status" value="3"/>
</dbReference>
<evidence type="ECO:0000256" key="2">
    <source>
        <dbReference type="ARBA" id="ARBA00022737"/>
    </source>
</evidence>
<dbReference type="PANTHER" id="PTHR19848">
    <property type="entry name" value="WD40 REPEAT PROTEIN"/>
    <property type="match status" value="1"/>
</dbReference>
<dbReference type="CDD" id="cd00200">
    <property type="entry name" value="WD40"/>
    <property type="match status" value="1"/>
</dbReference>
<evidence type="ECO:0000259" key="5">
    <source>
        <dbReference type="Pfam" id="PF13191"/>
    </source>
</evidence>
<keyword evidence="7" id="KW-1185">Reference proteome</keyword>
<dbReference type="Pfam" id="PF13191">
    <property type="entry name" value="AAA_16"/>
    <property type="match status" value="1"/>
</dbReference>
<dbReference type="PROSITE" id="PS50294">
    <property type="entry name" value="WD_REPEATS_REGION"/>
    <property type="match status" value="2"/>
</dbReference>
<evidence type="ECO:0000313" key="6">
    <source>
        <dbReference type="EMBL" id="MFC5007274.1"/>
    </source>
</evidence>
<feature type="region of interest" description="Disordered" evidence="4">
    <location>
        <begin position="981"/>
        <end position="1005"/>
    </location>
</feature>
<dbReference type="InterPro" id="IPR019775">
    <property type="entry name" value="WD40_repeat_CS"/>
</dbReference>
<dbReference type="InterPro" id="IPR015943">
    <property type="entry name" value="WD40/YVTN_repeat-like_dom_sf"/>
</dbReference>
<dbReference type="PRINTS" id="PR00320">
    <property type="entry name" value="GPROTEINBRPT"/>
</dbReference>
<accession>A0ABV9WGP5</accession>
<feature type="repeat" description="WD" evidence="3">
    <location>
        <begin position="749"/>
        <end position="792"/>
    </location>
</feature>